<protein>
    <submittedName>
        <fullName evidence="1">Uncharacterized protein</fullName>
    </submittedName>
</protein>
<evidence type="ECO:0000313" key="1">
    <source>
        <dbReference type="EMBL" id="MCH94938.1"/>
    </source>
</evidence>
<proteinExistence type="predicted"/>
<evidence type="ECO:0000313" key="2">
    <source>
        <dbReference type="Proteomes" id="UP000265520"/>
    </source>
</evidence>
<comment type="caution">
    <text evidence="1">The sequence shown here is derived from an EMBL/GenBank/DDBJ whole genome shotgun (WGS) entry which is preliminary data.</text>
</comment>
<name>A0A392N7G3_9FABA</name>
<gene>
    <name evidence="1" type="ORF">A2U01_0015909</name>
</gene>
<sequence>MPIYPMMAFNIPRAILDEVHKLQRGFIRGDTDEALRRLASVNILQKILVIHPPDVANGEDAHLWPEGMALWLKCVDSNDREVFFNSNLEQYWPAYWATACYRLWMWHNKTMNDYAVAIVAHNIVNVTNRESVFICRNPPPVGWAKLNTDGVSKSIGTVGWSLCKQI</sequence>
<dbReference type="EMBL" id="LXQA010028533">
    <property type="protein sequence ID" value="MCH94938.1"/>
    <property type="molecule type" value="Genomic_DNA"/>
</dbReference>
<dbReference type="AlphaFoldDB" id="A0A392N7G3"/>
<dbReference type="Proteomes" id="UP000265520">
    <property type="component" value="Unassembled WGS sequence"/>
</dbReference>
<reference evidence="1 2" key="1">
    <citation type="journal article" date="2018" name="Front. Plant Sci.">
        <title>Red Clover (Trifolium pratense) and Zigzag Clover (T. medium) - A Picture of Genomic Similarities and Differences.</title>
        <authorList>
            <person name="Dluhosova J."/>
            <person name="Istvanek J."/>
            <person name="Nedelnik J."/>
            <person name="Repkova J."/>
        </authorList>
    </citation>
    <scope>NUCLEOTIDE SEQUENCE [LARGE SCALE GENOMIC DNA]</scope>
    <source>
        <strain evidence="2">cv. 10/8</strain>
        <tissue evidence="1">Leaf</tissue>
    </source>
</reference>
<keyword evidence="2" id="KW-1185">Reference proteome</keyword>
<accession>A0A392N7G3</accession>
<organism evidence="1 2">
    <name type="scientific">Trifolium medium</name>
    <dbReference type="NCBI Taxonomy" id="97028"/>
    <lineage>
        <taxon>Eukaryota</taxon>
        <taxon>Viridiplantae</taxon>
        <taxon>Streptophyta</taxon>
        <taxon>Embryophyta</taxon>
        <taxon>Tracheophyta</taxon>
        <taxon>Spermatophyta</taxon>
        <taxon>Magnoliopsida</taxon>
        <taxon>eudicotyledons</taxon>
        <taxon>Gunneridae</taxon>
        <taxon>Pentapetalae</taxon>
        <taxon>rosids</taxon>
        <taxon>fabids</taxon>
        <taxon>Fabales</taxon>
        <taxon>Fabaceae</taxon>
        <taxon>Papilionoideae</taxon>
        <taxon>50 kb inversion clade</taxon>
        <taxon>NPAAA clade</taxon>
        <taxon>Hologalegina</taxon>
        <taxon>IRL clade</taxon>
        <taxon>Trifolieae</taxon>
        <taxon>Trifolium</taxon>
    </lineage>
</organism>